<dbReference type="AlphaFoldDB" id="A0A1J6IRU8"/>
<evidence type="ECO:0000256" key="2">
    <source>
        <dbReference type="ARBA" id="ARBA00004496"/>
    </source>
</evidence>
<dbReference type="Gene3D" id="3.80.10.10">
    <property type="entry name" value="Ribonuclease Inhibitor"/>
    <property type="match status" value="1"/>
</dbReference>
<sequence>MTDLEKQISEVANAVEHTIQLRLTDAVMTKNKNKKEKACGRLRHSLQQVAEDIDHVWKESTKIQDEGKLASKESLVQDSSSEKHTLNVENNMVGRDDQRKRLLVELTQYGGSSSELKVIPIVGMGGIGLLSLVRSRKGDSFYMKGEAELADMLRKSLKGKRYLIVLDDMWKSEACDDLRLCFPSENKGSRILLTTRDSEVACYASTENPSLYMGFMDPDESWNLFKSTVFENEALPSGFETIGRQIVDKCQGLPLTIVVVAGILSKSERTMEVWENVAKDVKSFVKNDPDELCLHVLGLSYNHLTSDLKACLLYFGIFPKDSEILVKRLVRLWITEGFLKLEKDLEPEAEKCLQDLVDRFLVLVSRKDLAETKIKRCKVHDLIYELCLRELAQSQNVFVMNDIVYDNKPNHVHPKCCYLSSHTIQPSKRWEDDVIDRVSYRALLNPGHHNLKRGKTDDDDKNLLKQTRSIFSSFSHLSTFTLESKLIRFNFLRILDLSHVSLKNFPPQILSLIWLRYLVLRGSLIMPPEICRLWNLQTFIVDSSSTIFPEQIWELMQLRHLKVFSFYLPNPPSVTVDEEEMYLVFSNIQTISGLSPSSCTKEVISGIRNVKKLIIYGNIDDYESSKESRLLEILVHLHQLETLSLCVVSSHYSTVTIPNAKAFPPMLKKLKLNGTGLMWEDLNIIGEMLTLEVLKLMLSACHSEEWQPAEGGFTRLKLLLIEGNHLKY</sequence>
<dbReference type="Gene3D" id="3.40.50.300">
    <property type="entry name" value="P-loop containing nucleotide triphosphate hydrolases"/>
    <property type="match status" value="1"/>
</dbReference>
<reference evidence="14" key="1">
    <citation type="submission" date="2016-11" db="EMBL/GenBank/DDBJ databases">
        <title>The genome of Nicotiana attenuata.</title>
        <authorList>
            <person name="Xu S."/>
            <person name="Brockmoeller T."/>
            <person name="Gaquerel E."/>
            <person name="Navarro A."/>
            <person name="Kuhl H."/>
            <person name="Gase K."/>
            <person name="Ling Z."/>
            <person name="Zhou W."/>
            <person name="Kreitzer C."/>
            <person name="Stanke M."/>
            <person name="Tang H."/>
            <person name="Lyons E."/>
            <person name="Pandey P."/>
            <person name="Pandey S.P."/>
            <person name="Timmermann B."/>
            <person name="Baldwin I.T."/>
        </authorList>
    </citation>
    <scope>NUCLEOTIDE SEQUENCE [LARGE SCALE GENOMIC DNA]</scope>
    <source>
        <strain evidence="14">UT</strain>
    </source>
</reference>
<dbReference type="InterPro" id="IPR032675">
    <property type="entry name" value="LRR_dom_sf"/>
</dbReference>
<feature type="domain" description="Disease resistance R13L4/SHOC-2-like LRR" evidence="13">
    <location>
        <begin position="468"/>
        <end position="703"/>
    </location>
</feature>
<proteinExistence type="inferred from homology"/>
<evidence type="ECO:0000259" key="11">
    <source>
        <dbReference type="Pfam" id="PF00931"/>
    </source>
</evidence>
<dbReference type="EMBL" id="MJEQ01037188">
    <property type="protein sequence ID" value="OIT01547.1"/>
    <property type="molecule type" value="Genomic_DNA"/>
</dbReference>
<keyword evidence="4" id="KW-0963">Cytoplasm</keyword>
<evidence type="ECO:0000259" key="13">
    <source>
        <dbReference type="Pfam" id="PF23598"/>
    </source>
</evidence>
<dbReference type="OMA" id="SACHSEE"/>
<dbReference type="Gene3D" id="1.10.8.430">
    <property type="entry name" value="Helical domain of apoptotic protease-activating factors"/>
    <property type="match status" value="1"/>
</dbReference>
<comment type="similarity">
    <text evidence="3">Belongs to the disease resistance NB-LRR family.</text>
</comment>
<keyword evidence="15" id="KW-1185">Reference proteome</keyword>
<feature type="domain" description="Disease resistance protein winged helix" evidence="12">
    <location>
        <begin position="317"/>
        <end position="386"/>
    </location>
</feature>
<feature type="domain" description="NB-ARC" evidence="11">
    <location>
        <begin position="144"/>
        <end position="233"/>
    </location>
</feature>
<comment type="caution">
    <text evidence="14">The sequence shown here is derived from an EMBL/GenBank/DDBJ whole genome shotgun (WGS) entry which is preliminary data.</text>
</comment>
<keyword evidence="9" id="KW-0611">Plant defense</keyword>
<dbReference type="InterPro" id="IPR036388">
    <property type="entry name" value="WH-like_DNA-bd_sf"/>
</dbReference>
<dbReference type="Gene3D" id="1.20.5.4130">
    <property type="match status" value="1"/>
</dbReference>
<keyword evidence="10" id="KW-0067">ATP-binding</keyword>
<keyword evidence="6" id="KW-0381">Hypersensitive response</keyword>
<dbReference type="Proteomes" id="UP000187609">
    <property type="component" value="Unassembled WGS sequence"/>
</dbReference>
<evidence type="ECO:0000256" key="9">
    <source>
        <dbReference type="ARBA" id="ARBA00022821"/>
    </source>
</evidence>
<dbReference type="Pfam" id="PF00931">
    <property type="entry name" value="NB-ARC"/>
    <property type="match status" value="1"/>
</dbReference>
<dbReference type="Gramene" id="OIT01547">
    <property type="protein sequence ID" value="OIT01547"/>
    <property type="gene ID" value="A4A49_17462"/>
</dbReference>
<dbReference type="InterPro" id="IPR002182">
    <property type="entry name" value="NB-ARC"/>
</dbReference>
<keyword evidence="8" id="KW-0547">Nucleotide-binding</keyword>
<dbReference type="SUPFAM" id="SSF52540">
    <property type="entry name" value="P-loop containing nucleoside triphosphate hydrolases"/>
    <property type="match status" value="1"/>
</dbReference>
<evidence type="ECO:0000256" key="3">
    <source>
        <dbReference type="ARBA" id="ARBA00008894"/>
    </source>
</evidence>
<dbReference type="PANTHER" id="PTHR23155">
    <property type="entry name" value="DISEASE RESISTANCE PROTEIN RP"/>
    <property type="match status" value="1"/>
</dbReference>
<evidence type="ECO:0000256" key="8">
    <source>
        <dbReference type="ARBA" id="ARBA00022741"/>
    </source>
</evidence>
<comment type="subcellular location">
    <subcellularLocation>
        <location evidence="2">Cytoplasm</location>
    </subcellularLocation>
</comment>
<evidence type="ECO:0000256" key="10">
    <source>
        <dbReference type="ARBA" id="ARBA00022840"/>
    </source>
</evidence>
<evidence type="ECO:0000256" key="7">
    <source>
        <dbReference type="ARBA" id="ARBA00022737"/>
    </source>
</evidence>
<evidence type="ECO:0000256" key="5">
    <source>
        <dbReference type="ARBA" id="ARBA00022614"/>
    </source>
</evidence>
<dbReference type="GO" id="GO:0005737">
    <property type="term" value="C:cytoplasm"/>
    <property type="evidence" value="ECO:0007669"/>
    <property type="project" value="UniProtKB-SubCell"/>
</dbReference>
<dbReference type="SUPFAM" id="SSF52058">
    <property type="entry name" value="L domain-like"/>
    <property type="match status" value="1"/>
</dbReference>
<dbReference type="FunFam" id="1.10.10.10:FF:000322">
    <property type="entry name" value="Probable disease resistance protein At1g63360"/>
    <property type="match status" value="1"/>
</dbReference>
<dbReference type="InterPro" id="IPR042197">
    <property type="entry name" value="Apaf_helical"/>
</dbReference>
<evidence type="ECO:0000256" key="1">
    <source>
        <dbReference type="ARBA" id="ARBA00002074"/>
    </source>
</evidence>
<evidence type="ECO:0000256" key="6">
    <source>
        <dbReference type="ARBA" id="ARBA00022667"/>
    </source>
</evidence>
<dbReference type="GO" id="GO:0005524">
    <property type="term" value="F:ATP binding"/>
    <property type="evidence" value="ECO:0007669"/>
    <property type="project" value="UniProtKB-KW"/>
</dbReference>
<dbReference type="PRINTS" id="PR00364">
    <property type="entry name" value="DISEASERSIST"/>
</dbReference>
<dbReference type="InterPro" id="IPR044974">
    <property type="entry name" value="Disease_R_plants"/>
</dbReference>
<dbReference type="SMR" id="A0A1J6IRU8"/>
<protein>
    <submittedName>
        <fullName evidence="14">Late blight resistance protein -like r1b-14</fullName>
    </submittedName>
</protein>
<dbReference type="GO" id="GO:0009626">
    <property type="term" value="P:plant-type hypersensitive response"/>
    <property type="evidence" value="ECO:0007669"/>
    <property type="project" value="UniProtKB-KW"/>
</dbReference>
<dbReference type="InterPro" id="IPR027417">
    <property type="entry name" value="P-loop_NTPase"/>
</dbReference>
<gene>
    <name evidence="14" type="primary">R1B-14_9</name>
    <name evidence="14" type="ORF">A4A49_17462</name>
</gene>
<organism evidence="14 15">
    <name type="scientific">Nicotiana attenuata</name>
    <name type="common">Coyote tobacco</name>
    <dbReference type="NCBI Taxonomy" id="49451"/>
    <lineage>
        <taxon>Eukaryota</taxon>
        <taxon>Viridiplantae</taxon>
        <taxon>Streptophyta</taxon>
        <taxon>Embryophyta</taxon>
        <taxon>Tracheophyta</taxon>
        <taxon>Spermatophyta</taxon>
        <taxon>Magnoliopsida</taxon>
        <taxon>eudicotyledons</taxon>
        <taxon>Gunneridae</taxon>
        <taxon>Pentapetalae</taxon>
        <taxon>asterids</taxon>
        <taxon>lamiids</taxon>
        <taxon>Solanales</taxon>
        <taxon>Solanaceae</taxon>
        <taxon>Nicotianoideae</taxon>
        <taxon>Nicotianeae</taxon>
        <taxon>Nicotiana</taxon>
    </lineage>
</organism>
<evidence type="ECO:0000313" key="15">
    <source>
        <dbReference type="Proteomes" id="UP000187609"/>
    </source>
</evidence>
<name>A0A1J6IRU8_NICAT</name>
<comment type="function">
    <text evidence="1">Confers resistance to late blight (Phytophthora infestans) races carrying the avirulence gene Avr1. Resistance proteins guard the plant against pathogens that contain an appropriate avirulence protein via an indirect interaction with this avirulence protein. That triggers a defense system including the hypersensitive response, which restricts the pathogen growth.</text>
</comment>
<keyword evidence="7" id="KW-0677">Repeat</keyword>
<dbReference type="Pfam" id="PF23598">
    <property type="entry name" value="LRR_14"/>
    <property type="match status" value="1"/>
</dbReference>
<dbReference type="Gene3D" id="1.10.10.10">
    <property type="entry name" value="Winged helix-like DNA-binding domain superfamily/Winged helix DNA-binding domain"/>
    <property type="match status" value="1"/>
</dbReference>
<keyword evidence="5" id="KW-0433">Leucine-rich repeat</keyword>
<dbReference type="GO" id="GO:0043531">
    <property type="term" value="F:ADP binding"/>
    <property type="evidence" value="ECO:0007669"/>
    <property type="project" value="InterPro"/>
</dbReference>
<dbReference type="InterPro" id="IPR055414">
    <property type="entry name" value="LRR_R13L4/SHOC2-like"/>
</dbReference>
<evidence type="ECO:0000259" key="12">
    <source>
        <dbReference type="Pfam" id="PF23559"/>
    </source>
</evidence>
<accession>A0A1J6IRU8</accession>
<dbReference type="PANTHER" id="PTHR23155:SF1152">
    <property type="entry name" value="AAA+ ATPASE DOMAIN-CONTAINING PROTEIN"/>
    <property type="match status" value="1"/>
</dbReference>
<dbReference type="Pfam" id="PF23559">
    <property type="entry name" value="WHD_DRP"/>
    <property type="match status" value="1"/>
</dbReference>
<evidence type="ECO:0000313" key="14">
    <source>
        <dbReference type="EMBL" id="OIT01547.1"/>
    </source>
</evidence>
<dbReference type="InterPro" id="IPR058922">
    <property type="entry name" value="WHD_DRP"/>
</dbReference>
<evidence type="ECO:0000256" key="4">
    <source>
        <dbReference type="ARBA" id="ARBA00022490"/>
    </source>
</evidence>